<evidence type="ECO:0000256" key="1">
    <source>
        <dbReference type="ARBA" id="ARBA00022475"/>
    </source>
</evidence>
<evidence type="ECO:0000256" key="9">
    <source>
        <dbReference type="ARBA" id="ARBA00023264"/>
    </source>
</evidence>
<dbReference type="GO" id="GO:0005886">
    <property type="term" value="C:plasma membrane"/>
    <property type="evidence" value="ECO:0007669"/>
    <property type="project" value="UniProtKB-SubCell"/>
</dbReference>
<comment type="subunit">
    <text evidence="10">Probably interacts with PlsX.</text>
</comment>
<feature type="transmembrane region" description="Helical" evidence="10">
    <location>
        <begin position="6"/>
        <end position="25"/>
    </location>
</feature>
<keyword evidence="7 10" id="KW-0472">Membrane</keyword>
<accession>A0A5C6TX97</accession>
<evidence type="ECO:0000256" key="8">
    <source>
        <dbReference type="ARBA" id="ARBA00023209"/>
    </source>
</evidence>
<reference evidence="11 12" key="1">
    <citation type="journal article" date="2015" name="J. Microbiol.">
        <title>Sphingosinicella ginsenosidimutans sp. nov., with ginsenoside converting activity.</title>
        <authorList>
            <person name="Kim J.K."/>
            <person name="Kang M.S."/>
            <person name="Park S.C."/>
            <person name="Kim K.M."/>
            <person name="Choi K."/>
            <person name="Yoon M.H."/>
            <person name="Im W.T."/>
        </authorList>
    </citation>
    <scope>NUCLEOTIDE SEQUENCE [LARGE SCALE GENOMIC DNA]</scope>
    <source>
        <strain evidence="11 12">BS-11</strain>
    </source>
</reference>
<keyword evidence="9 10" id="KW-1208">Phospholipid metabolism</keyword>
<comment type="subcellular location">
    <subcellularLocation>
        <location evidence="10">Cell membrane</location>
        <topology evidence="10">Multi-pass membrane protein</topology>
    </subcellularLocation>
</comment>
<comment type="catalytic activity">
    <reaction evidence="10">
        <text>an acyl phosphate + sn-glycerol 3-phosphate = a 1-acyl-sn-glycero-3-phosphate + phosphate</text>
        <dbReference type="Rhea" id="RHEA:34075"/>
        <dbReference type="ChEBI" id="CHEBI:43474"/>
        <dbReference type="ChEBI" id="CHEBI:57597"/>
        <dbReference type="ChEBI" id="CHEBI:57970"/>
        <dbReference type="ChEBI" id="CHEBI:59918"/>
        <dbReference type="EC" id="2.3.1.275"/>
    </reaction>
</comment>
<evidence type="ECO:0000313" key="12">
    <source>
        <dbReference type="Proteomes" id="UP000321249"/>
    </source>
</evidence>
<feature type="transmembrane region" description="Helical" evidence="10">
    <location>
        <begin position="46"/>
        <end position="69"/>
    </location>
</feature>
<evidence type="ECO:0000256" key="2">
    <source>
        <dbReference type="ARBA" id="ARBA00022516"/>
    </source>
</evidence>
<dbReference type="EC" id="2.3.1.275" evidence="10"/>
<evidence type="ECO:0000256" key="10">
    <source>
        <dbReference type="HAMAP-Rule" id="MF_01043"/>
    </source>
</evidence>
<dbReference type="InterPro" id="IPR003811">
    <property type="entry name" value="G3P_acylTferase_PlsY"/>
</dbReference>
<dbReference type="GO" id="GO:0043772">
    <property type="term" value="F:acyl-phosphate glycerol-3-phosphate acyltransferase activity"/>
    <property type="evidence" value="ECO:0007669"/>
    <property type="project" value="UniProtKB-UniRule"/>
</dbReference>
<keyword evidence="8 10" id="KW-0594">Phospholipid biosynthesis</keyword>
<keyword evidence="11" id="KW-0012">Acyltransferase</keyword>
<dbReference type="Pfam" id="PF02660">
    <property type="entry name" value="G3P_acyltransf"/>
    <property type="match status" value="1"/>
</dbReference>
<keyword evidence="2 10" id="KW-0444">Lipid biosynthesis</keyword>
<dbReference type="EMBL" id="VOQQ01000001">
    <property type="protein sequence ID" value="TXC65052.1"/>
    <property type="molecule type" value="Genomic_DNA"/>
</dbReference>
<dbReference type="OrthoDB" id="9777124at2"/>
<keyword evidence="12" id="KW-1185">Reference proteome</keyword>
<proteinExistence type="inferred from homology"/>
<feature type="transmembrane region" description="Helical" evidence="10">
    <location>
        <begin position="75"/>
        <end position="94"/>
    </location>
</feature>
<evidence type="ECO:0000256" key="4">
    <source>
        <dbReference type="ARBA" id="ARBA00022692"/>
    </source>
</evidence>
<comment type="caution">
    <text evidence="11">The sequence shown here is derived from an EMBL/GenBank/DDBJ whole genome shotgun (WGS) entry which is preliminary data.</text>
</comment>
<gene>
    <name evidence="10 11" type="primary">plsY</name>
    <name evidence="11" type="ORF">FRZ32_12135</name>
</gene>
<name>A0A5C6TX97_9SPHN</name>
<keyword evidence="3 10" id="KW-0808">Transferase</keyword>
<dbReference type="GO" id="GO:0008654">
    <property type="term" value="P:phospholipid biosynthetic process"/>
    <property type="evidence" value="ECO:0007669"/>
    <property type="project" value="UniProtKB-UniRule"/>
</dbReference>
<comment type="pathway">
    <text evidence="10">Lipid metabolism; phospholipid metabolism.</text>
</comment>
<dbReference type="PANTHER" id="PTHR30309">
    <property type="entry name" value="INNER MEMBRANE PROTEIN YGIH"/>
    <property type="match status" value="1"/>
</dbReference>
<dbReference type="Proteomes" id="UP000321249">
    <property type="component" value="Unassembled WGS sequence"/>
</dbReference>
<evidence type="ECO:0000313" key="11">
    <source>
        <dbReference type="EMBL" id="TXC65052.1"/>
    </source>
</evidence>
<comment type="similarity">
    <text evidence="10">Belongs to the PlsY family.</text>
</comment>
<evidence type="ECO:0000256" key="5">
    <source>
        <dbReference type="ARBA" id="ARBA00022989"/>
    </source>
</evidence>
<keyword evidence="4 10" id="KW-0812">Transmembrane</keyword>
<dbReference type="PANTHER" id="PTHR30309:SF0">
    <property type="entry name" value="GLYCEROL-3-PHOSPHATE ACYLTRANSFERASE-RELATED"/>
    <property type="match status" value="1"/>
</dbReference>
<dbReference type="UniPathway" id="UPA00085"/>
<dbReference type="HAMAP" id="MF_01043">
    <property type="entry name" value="PlsY"/>
    <property type="match status" value="1"/>
</dbReference>
<protein>
    <recommendedName>
        <fullName evidence="10">Glycerol-3-phosphate acyltransferase</fullName>
    </recommendedName>
    <alternativeName>
        <fullName evidence="10">Acyl-PO4 G3P acyltransferase</fullName>
    </alternativeName>
    <alternativeName>
        <fullName evidence="10">Acyl-phosphate--glycerol-3-phosphate acyltransferase</fullName>
    </alternativeName>
    <alternativeName>
        <fullName evidence="10">G3P acyltransferase</fullName>
        <shortName evidence="10">GPAT</shortName>
        <ecNumber evidence="10">2.3.1.275</ecNumber>
    </alternativeName>
    <alternativeName>
        <fullName evidence="10">Lysophosphatidic acid synthase</fullName>
        <shortName evidence="10">LPA synthase</shortName>
    </alternativeName>
</protein>
<keyword evidence="1 10" id="KW-1003">Cell membrane</keyword>
<dbReference type="AlphaFoldDB" id="A0A5C6TX97"/>
<evidence type="ECO:0000256" key="7">
    <source>
        <dbReference type="ARBA" id="ARBA00023136"/>
    </source>
</evidence>
<comment type="function">
    <text evidence="10">Catalyzes the transfer of an acyl group from acyl-phosphate (acyl-PO(4)) to glycerol-3-phosphate (G3P) to form lysophosphatidic acid (LPA). This enzyme utilizes acyl-phosphate as fatty acyl donor, but not acyl-CoA or acyl-ACP.</text>
</comment>
<feature type="transmembrane region" description="Helical" evidence="10">
    <location>
        <begin position="141"/>
        <end position="168"/>
    </location>
</feature>
<sequence length="190" mass="19333">MLLGYGLGAIPFGLILTRLAGLGDVRAIGSGNIGATNVLRTGRKGLAAATLVLDAAKGAAAVLIARWLWPDTDLARLAAIAAFLGHLYPVWLGFRGGKGVATLLGILAALAWPVALVFAAVWIAALLIARYSSVAGMAAAFSAPIAAAARGGIGEALLFLGFALLVLWRHRANLARLFAGTEPKVGAAKG</sequence>
<evidence type="ECO:0000256" key="6">
    <source>
        <dbReference type="ARBA" id="ARBA00023098"/>
    </source>
</evidence>
<evidence type="ECO:0000256" key="3">
    <source>
        <dbReference type="ARBA" id="ARBA00022679"/>
    </source>
</evidence>
<dbReference type="NCBIfam" id="TIGR00023">
    <property type="entry name" value="glycerol-3-phosphate 1-O-acyltransferase PlsY"/>
    <property type="match status" value="1"/>
</dbReference>
<organism evidence="11 12">
    <name type="scientific">Allosphingosinicella ginsenosidimutans</name>
    <dbReference type="NCBI Taxonomy" id="1176539"/>
    <lineage>
        <taxon>Bacteria</taxon>
        <taxon>Pseudomonadati</taxon>
        <taxon>Pseudomonadota</taxon>
        <taxon>Alphaproteobacteria</taxon>
        <taxon>Sphingomonadales</taxon>
        <taxon>Sphingomonadaceae</taxon>
        <taxon>Allosphingosinicella</taxon>
    </lineage>
</organism>
<dbReference type="SMART" id="SM01207">
    <property type="entry name" value="G3P_acyltransf"/>
    <property type="match status" value="1"/>
</dbReference>
<keyword evidence="5 10" id="KW-1133">Transmembrane helix</keyword>
<keyword evidence="6 10" id="KW-0443">Lipid metabolism</keyword>
<feature type="transmembrane region" description="Helical" evidence="10">
    <location>
        <begin position="106"/>
        <end position="129"/>
    </location>
</feature>